<feature type="domain" description="AB hydrolase-1" evidence="1">
    <location>
        <begin position="90"/>
        <end position="313"/>
    </location>
</feature>
<organism evidence="2 3">
    <name type="scientific">Vibrio qingdaonensis</name>
    <dbReference type="NCBI Taxonomy" id="2829491"/>
    <lineage>
        <taxon>Bacteria</taxon>
        <taxon>Pseudomonadati</taxon>
        <taxon>Pseudomonadota</taxon>
        <taxon>Gammaproteobacteria</taxon>
        <taxon>Vibrionales</taxon>
        <taxon>Vibrionaceae</taxon>
        <taxon>Vibrio</taxon>
    </lineage>
</organism>
<dbReference type="PANTHER" id="PTHR43433">
    <property type="entry name" value="HYDROLASE, ALPHA/BETA FOLD FAMILY PROTEIN"/>
    <property type="match status" value="1"/>
</dbReference>
<evidence type="ECO:0000313" key="2">
    <source>
        <dbReference type="EMBL" id="MCW8346520.1"/>
    </source>
</evidence>
<dbReference type="Proteomes" id="UP001155587">
    <property type="component" value="Unassembled WGS sequence"/>
</dbReference>
<evidence type="ECO:0000259" key="1">
    <source>
        <dbReference type="Pfam" id="PF12697"/>
    </source>
</evidence>
<dbReference type="Pfam" id="PF12697">
    <property type="entry name" value="Abhydrolase_6"/>
    <property type="match status" value="1"/>
</dbReference>
<dbReference type="InterPro" id="IPR050471">
    <property type="entry name" value="AB_hydrolase"/>
</dbReference>
<comment type="caution">
    <text evidence="2">The sequence shown here is derived from an EMBL/GenBank/DDBJ whole genome shotgun (WGS) entry which is preliminary data.</text>
</comment>
<accession>A0A9X3HWD8</accession>
<dbReference type="AlphaFoldDB" id="A0A9X3HWD8"/>
<evidence type="ECO:0000313" key="3">
    <source>
        <dbReference type="Proteomes" id="UP001155587"/>
    </source>
</evidence>
<name>A0A9X3HWD8_9VIBR</name>
<dbReference type="RefSeq" id="WP_265675074.1">
    <property type="nucleotide sequence ID" value="NZ_JAKRRY010000012.1"/>
</dbReference>
<reference evidence="2" key="1">
    <citation type="submission" date="2022-02" db="EMBL/GenBank/DDBJ databases">
        <title>Vibrio sp. nov, a new bacterium isolated from seawater.</title>
        <authorList>
            <person name="Yuan Y."/>
        </authorList>
    </citation>
    <scope>NUCLEOTIDE SEQUENCE</scope>
    <source>
        <strain evidence="2">ZSDZ65</strain>
    </source>
</reference>
<keyword evidence="3" id="KW-1185">Reference proteome</keyword>
<proteinExistence type="predicted"/>
<protein>
    <submittedName>
        <fullName evidence="2">Alpha/beta hydrolase</fullName>
    </submittedName>
</protein>
<dbReference type="Gene3D" id="3.40.50.1820">
    <property type="entry name" value="alpha/beta hydrolase"/>
    <property type="match status" value="1"/>
</dbReference>
<dbReference type="InterPro" id="IPR029058">
    <property type="entry name" value="AB_hydrolase_fold"/>
</dbReference>
<sequence>MVVFSIVSLIVLVVLFNFWGVRIRHQGMQPIPRDKFEAAQQRIVITQDGRQVAYCVYGSDDPNAPVVINMHGSGLEAGFERATYEAVCEALECRGIAISLPGCGFSDEKPGRRVVDWPAEDLDAVLTAERIGEFHITGHSQGTPHAMAAALHFQERCIGLGLNAPLLPTVLCEELGTGATIGTGGTPTSSKLKQVTMGWYFSVFRIVFGVLPASLASMPIRKGFPKVNADKALIERFESSMRRSVVRGTTGATWESAQDTCFDWGFDVKNLQCTNACVWHSDDDSAIPFEQGKWLATHLSADYKHEAEGYGHMTYCAGQYQIPEKSIVAALLNGAAKPKQT</sequence>
<dbReference type="EMBL" id="JAKRRY010000012">
    <property type="protein sequence ID" value="MCW8346520.1"/>
    <property type="molecule type" value="Genomic_DNA"/>
</dbReference>
<dbReference type="SUPFAM" id="SSF53474">
    <property type="entry name" value="alpha/beta-Hydrolases"/>
    <property type="match status" value="1"/>
</dbReference>
<keyword evidence="2" id="KW-0378">Hydrolase</keyword>
<dbReference type="PANTHER" id="PTHR43433:SF10">
    <property type="entry name" value="AB HYDROLASE-1 DOMAIN-CONTAINING PROTEIN"/>
    <property type="match status" value="1"/>
</dbReference>
<dbReference type="InterPro" id="IPR000073">
    <property type="entry name" value="AB_hydrolase_1"/>
</dbReference>
<gene>
    <name evidence="2" type="ORF">MD535_10950</name>
</gene>
<dbReference type="GO" id="GO:0016787">
    <property type="term" value="F:hydrolase activity"/>
    <property type="evidence" value="ECO:0007669"/>
    <property type="project" value="UniProtKB-KW"/>
</dbReference>